<evidence type="ECO:0008006" key="4">
    <source>
        <dbReference type="Google" id="ProtNLM"/>
    </source>
</evidence>
<accession>A0A370HZN5</accession>
<keyword evidence="1" id="KW-0732">Signal</keyword>
<gene>
    <name evidence="2" type="ORF">DFR76_109305</name>
</gene>
<reference evidence="2 3" key="1">
    <citation type="submission" date="2018-07" db="EMBL/GenBank/DDBJ databases">
        <title>Genomic Encyclopedia of Type Strains, Phase IV (KMG-IV): sequencing the most valuable type-strain genomes for metagenomic binning, comparative biology and taxonomic classification.</title>
        <authorList>
            <person name="Goeker M."/>
        </authorList>
    </citation>
    <scope>NUCLEOTIDE SEQUENCE [LARGE SCALE GENOMIC DNA]</scope>
    <source>
        <strain evidence="2 3">DSM 44290</strain>
    </source>
</reference>
<dbReference type="EMBL" id="QQBC01000009">
    <property type="protein sequence ID" value="RDI63965.1"/>
    <property type="molecule type" value="Genomic_DNA"/>
</dbReference>
<sequence>MKKLGTFVLAAAAAGGVLMAGAGLASANVALTPDSGVEAQQIVAPGEPDPNGTGSSQAIAALTKLLSSGSGKGAPAN</sequence>
<proteinExistence type="predicted"/>
<protein>
    <recommendedName>
        <fullName evidence="4">Small secreted domain DUF320</fullName>
    </recommendedName>
</protein>
<organism evidence="2 3">
    <name type="scientific">Nocardia pseudobrasiliensis</name>
    <dbReference type="NCBI Taxonomy" id="45979"/>
    <lineage>
        <taxon>Bacteria</taxon>
        <taxon>Bacillati</taxon>
        <taxon>Actinomycetota</taxon>
        <taxon>Actinomycetes</taxon>
        <taxon>Mycobacteriales</taxon>
        <taxon>Nocardiaceae</taxon>
        <taxon>Nocardia</taxon>
    </lineage>
</organism>
<name>A0A370HZN5_9NOCA</name>
<dbReference type="Proteomes" id="UP000254869">
    <property type="component" value="Unassembled WGS sequence"/>
</dbReference>
<feature type="chain" id="PRO_5017067137" description="Small secreted domain DUF320" evidence="1">
    <location>
        <begin position="28"/>
        <end position="77"/>
    </location>
</feature>
<evidence type="ECO:0000313" key="3">
    <source>
        <dbReference type="Proteomes" id="UP000254869"/>
    </source>
</evidence>
<dbReference type="RefSeq" id="WP_068003229.1">
    <property type="nucleotide sequence ID" value="NZ_QQBC01000009.1"/>
</dbReference>
<evidence type="ECO:0000256" key="1">
    <source>
        <dbReference type="SAM" id="SignalP"/>
    </source>
</evidence>
<keyword evidence="3" id="KW-1185">Reference proteome</keyword>
<dbReference type="AlphaFoldDB" id="A0A370HZN5"/>
<evidence type="ECO:0000313" key="2">
    <source>
        <dbReference type="EMBL" id="RDI63965.1"/>
    </source>
</evidence>
<feature type="signal peptide" evidence="1">
    <location>
        <begin position="1"/>
        <end position="27"/>
    </location>
</feature>
<comment type="caution">
    <text evidence="2">The sequence shown here is derived from an EMBL/GenBank/DDBJ whole genome shotgun (WGS) entry which is preliminary data.</text>
</comment>